<feature type="compositionally biased region" description="Basic and acidic residues" evidence="1">
    <location>
        <begin position="54"/>
        <end position="64"/>
    </location>
</feature>
<dbReference type="RefSeq" id="XP_040625945.1">
    <property type="nucleotide sequence ID" value="XM_040769044.1"/>
</dbReference>
<feature type="chain" id="PRO_5004067577" evidence="2">
    <location>
        <begin position="19"/>
        <end position="156"/>
    </location>
</feature>
<feature type="region of interest" description="Disordered" evidence="1">
    <location>
        <begin position="18"/>
        <end position="156"/>
    </location>
</feature>
<dbReference type="Proteomes" id="UP000030653">
    <property type="component" value="Unassembled WGS sequence"/>
</dbReference>
<dbReference type="EMBL" id="JH795871">
    <property type="protein sequence ID" value="EJT99047.1"/>
    <property type="molecule type" value="Genomic_DNA"/>
</dbReference>
<keyword evidence="4" id="KW-1185">Reference proteome</keyword>
<organism evidence="3 4">
    <name type="scientific">Dacryopinax primogenitus (strain DJM 731)</name>
    <name type="common">Brown rot fungus</name>
    <dbReference type="NCBI Taxonomy" id="1858805"/>
    <lineage>
        <taxon>Eukaryota</taxon>
        <taxon>Fungi</taxon>
        <taxon>Dikarya</taxon>
        <taxon>Basidiomycota</taxon>
        <taxon>Agaricomycotina</taxon>
        <taxon>Dacrymycetes</taxon>
        <taxon>Dacrymycetales</taxon>
        <taxon>Dacrymycetaceae</taxon>
        <taxon>Dacryopinax</taxon>
    </lineage>
</organism>
<evidence type="ECO:0000256" key="2">
    <source>
        <dbReference type="SAM" id="SignalP"/>
    </source>
</evidence>
<feature type="signal peptide" evidence="2">
    <location>
        <begin position="1"/>
        <end position="18"/>
    </location>
</feature>
<evidence type="ECO:0000313" key="3">
    <source>
        <dbReference type="EMBL" id="EJT99047.1"/>
    </source>
</evidence>
<dbReference type="AlphaFoldDB" id="M5G5L1"/>
<feature type="compositionally biased region" description="Basic and acidic residues" evidence="1">
    <location>
        <begin position="31"/>
        <end position="42"/>
    </location>
</feature>
<feature type="compositionally biased region" description="Basic and acidic residues" evidence="1">
    <location>
        <begin position="140"/>
        <end position="156"/>
    </location>
</feature>
<protein>
    <submittedName>
        <fullName evidence="3">Uncharacterized protein</fullName>
    </submittedName>
</protein>
<accession>M5G5L1</accession>
<dbReference type="GeneID" id="63684106"/>
<dbReference type="HOGENOM" id="CLU_1686510_0_0_1"/>
<keyword evidence="2" id="KW-0732">Signal</keyword>
<proteinExistence type="predicted"/>
<name>M5G5L1_DACPD</name>
<reference evidence="3 4" key="1">
    <citation type="journal article" date="2012" name="Science">
        <title>The Paleozoic origin of enzymatic lignin decomposition reconstructed from 31 fungal genomes.</title>
        <authorList>
            <person name="Floudas D."/>
            <person name="Binder M."/>
            <person name="Riley R."/>
            <person name="Barry K."/>
            <person name="Blanchette R.A."/>
            <person name="Henrissat B."/>
            <person name="Martinez A.T."/>
            <person name="Otillar R."/>
            <person name="Spatafora J.W."/>
            <person name="Yadav J.S."/>
            <person name="Aerts A."/>
            <person name="Benoit I."/>
            <person name="Boyd A."/>
            <person name="Carlson A."/>
            <person name="Copeland A."/>
            <person name="Coutinho P.M."/>
            <person name="de Vries R.P."/>
            <person name="Ferreira P."/>
            <person name="Findley K."/>
            <person name="Foster B."/>
            <person name="Gaskell J."/>
            <person name="Glotzer D."/>
            <person name="Gorecki P."/>
            <person name="Heitman J."/>
            <person name="Hesse C."/>
            <person name="Hori C."/>
            <person name="Igarashi K."/>
            <person name="Jurgens J.A."/>
            <person name="Kallen N."/>
            <person name="Kersten P."/>
            <person name="Kohler A."/>
            <person name="Kuees U."/>
            <person name="Kumar T.K.A."/>
            <person name="Kuo A."/>
            <person name="LaButti K."/>
            <person name="Larrondo L.F."/>
            <person name="Lindquist E."/>
            <person name="Ling A."/>
            <person name="Lombard V."/>
            <person name="Lucas S."/>
            <person name="Lundell T."/>
            <person name="Martin R."/>
            <person name="McLaughlin D.J."/>
            <person name="Morgenstern I."/>
            <person name="Morin E."/>
            <person name="Murat C."/>
            <person name="Nagy L.G."/>
            <person name="Nolan M."/>
            <person name="Ohm R.A."/>
            <person name="Patyshakuliyeva A."/>
            <person name="Rokas A."/>
            <person name="Ruiz-Duenas F.J."/>
            <person name="Sabat G."/>
            <person name="Salamov A."/>
            <person name="Samejima M."/>
            <person name="Schmutz J."/>
            <person name="Slot J.C."/>
            <person name="St John F."/>
            <person name="Stenlid J."/>
            <person name="Sun H."/>
            <person name="Sun S."/>
            <person name="Syed K."/>
            <person name="Tsang A."/>
            <person name="Wiebenga A."/>
            <person name="Young D."/>
            <person name="Pisabarro A."/>
            <person name="Eastwood D.C."/>
            <person name="Martin F."/>
            <person name="Cullen D."/>
            <person name="Grigoriev I.V."/>
            <person name="Hibbett D.S."/>
        </authorList>
    </citation>
    <scope>NUCLEOTIDE SEQUENCE [LARGE SCALE GENOMIC DNA]</scope>
    <source>
        <strain evidence="3 4">DJM-731 SS1</strain>
    </source>
</reference>
<gene>
    <name evidence="3" type="ORF">DACRYDRAFT_110370</name>
</gene>
<sequence>MHFAPIIVLAALAASIAASPIPSPKHKNVNHVREEQREERRAAKGLPLKKHPSRRDLSELELETRSPPSGEGKKGDKSSSKGDKGGQQHGSGQKVKQRSLDEDFELDSRSPPGEGKKRDEELEVRSPLRSFNNKMMPKGGRKDERRSERRSLEDLE</sequence>
<evidence type="ECO:0000313" key="4">
    <source>
        <dbReference type="Proteomes" id="UP000030653"/>
    </source>
</evidence>
<feature type="compositionally biased region" description="Basic and acidic residues" evidence="1">
    <location>
        <begin position="71"/>
        <end position="86"/>
    </location>
</feature>
<evidence type="ECO:0000256" key="1">
    <source>
        <dbReference type="SAM" id="MobiDB-lite"/>
    </source>
</evidence>
<feature type="compositionally biased region" description="Basic and acidic residues" evidence="1">
    <location>
        <begin position="114"/>
        <end position="126"/>
    </location>
</feature>